<dbReference type="PROSITE" id="PS00211">
    <property type="entry name" value="ABC_TRANSPORTER_1"/>
    <property type="match status" value="1"/>
</dbReference>
<evidence type="ECO:0000256" key="4">
    <source>
        <dbReference type="ARBA" id="ARBA00022496"/>
    </source>
</evidence>
<dbReference type="InterPro" id="IPR003593">
    <property type="entry name" value="AAA+_ATPase"/>
</dbReference>
<evidence type="ECO:0000256" key="5">
    <source>
        <dbReference type="ARBA" id="ARBA00022741"/>
    </source>
</evidence>
<evidence type="ECO:0000256" key="6">
    <source>
        <dbReference type="ARBA" id="ARBA00022840"/>
    </source>
</evidence>
<keyword evidence="8" id="KW-0406">Ion transport</keyword>
<comment type="caution">
    <text evidence="11">The sequence shown here is derived from an EMBL/GenBank/DDBJ whole genome shotgun (WGS) entry which is preliminary data.</text>
</comment>
<accession>A0ABV1SF08</accession>
<dbReference type="InterPro" id="IPR027417">
    <property type="entry name" value="P-loop_NTPase"/>
</dbReference>
<keyword evidence="6 11" id="KW-0067">ATP-binding</keyword>
<dbReference type="EMBL" id="JAYWLC010000003">
    <property type="protein sequence ID" value="MER5171216.1"/>
    <property type="molecule type" value="Genomic_DNA"/>
</dbReference>
<dbReference type="RefSeq" id="WP_350935435.1">
    <property type="nucleotide sequence ID" value="NZ_JAYWLC010000003.1"/>
</dbReference>
<dbReference type="CDD" id="cd03214">
    <property type="entry name" value="ABC_Iron-Siderophores_B12_Hemin"/>
    <property type="match status" value="1"/>
</dbReference>
<dbReference type="InterPro" id="IPR017871">
    <property type="entry name" value="ABC_transporter-like_CS"/>
</dbReference>
<evidence type="ECO:0000259" key="10">
    <source>
        <dbReference type="PROSITE" id="PS50893"/>
    </source>
</evidence>
<proteinExistence type="predicted"/>
<comment type="subcellular location">
    <subcellularLocation>
        <location evidence="1">Cell membrane</location>
        <topology evidence="1">Peripheral membrane protein</topology>
    </subcellularLocation>
</comment>
<dbReference type="PANTHER" id="PTHR42771">
    <property type="entry name" value="IRON(3+)-HYDROXAMATE IMPORT ATP-BINDING PROTEIN FHUC"/>
    <property type="match status" value="1"/>
</dbReference>
<evidence type="ECO:0000256" key="9">
    <source>
        <dbReference type="ARBA" id="ARBA00023136"/>
    </source>
</evidence>
<keyword evidence="12" id="KW-1185">Reference proteome</keyword>
<sequence length="259" mass="28305">MTQDLFSLKGLRHDIAERALLDDITLTLPEGRMIGLIGHNGSGKSTLLKHLARQMQGQGELALKGRDLARWSRRDLARALAYLPQTLPQSDAMEVRELVALGRYPWHGPLRAPGRADRQAVAAALSACGLDAFADRRIDALSGGEAQRAWIAMMVAQEAQALLLDEPISALDIAHQIEVLGLLQRLTRNEGRSVVMVIHDLNMAARYCDHIVALKQGRVVFDGPVVQLMTPARLHDIYGVSMQVLSPPDLSPVAIPDIA</sequence>
<dbReference type="GO" id="GO:0005524">
    <property type="term" value="F:ATP binding"/>
    <property type="evidence" value="ECO:0007669"/>
    <property type="project" value="UniProtKB-KW"/>
</dbReference>
<keyword evidence="2" id="KW-0813">Transport</keyword>
<dbReference type="InterPro" id="IPR003439">
    <property type="entry name" value="ABC_transporter-like_ATP-bd"/>
</dbReference>
<evidence type="ECO:0000256" key="8">
    <source>
        <dbReference type="ARBA" id="ARBA00023065"/>
    </source>
</evidence>
<dbReference type="InterPro" id="IPR051535">
    <property type="entry name" value="Siderophore_ABC-ATPase"/>
</dbReference>
<dbReference type="Pfam" id="PF00005">
    <property type="entry name" value="ABC_tran"/>
    <property type="match status" value="1"/>
</dbReference>
<keyword evidence="7" id="KW-0408">Iron</keyword>
<gene>
    <name evidence="11" type="ORF">VSX56_05440</name>
</gene>
<reference evidence="11 12" key="1">
    <citation type="submission" date="2024-01" db="EMBL/GenBank/DDBJ databases">
        <authorList>
            <person name="Deng Y."/>
            <person name="Su J."/>
        </authorList>
    </citation>
    <scope>NUCLEOTIDE SEQUENCE [LARGE SCALE GENOMIC DNA]</scope>
    <source>
        <strain evidence="11 12">CPCC 100088</strain>
    </source>
</reference>
<dbReference type="Proteomes" id="UP001438953">
    <property type="component" value="Unassembled WGS sequence"/>
</dbReference>
<evidence type="ECO:0000313" key="12">
    <source>
        <dbReference type="Proteomes" id="UP001438953"/>
    </source>
</evidence>
<dbReference type="PROSITE" id="PS50893">
    <property type="entry name" value="ABC_TRANSPORTER_2"/>
    <property type="match status" value="1"/>
</dbReference>
<keyword evidence="4" id="KW-0410">Iron transport</keyword>
<organism evidence="11 12">
    <name type="scientific">Thioclava kandeliae</name>
    <dbReference type="NCBI Taxonomy" id="3070818"/>
    <lineage>
        <taxon>Bacteria</taxon>
        <taxon>Pseudomonadati</taxon>
        <taxon>Pseudomonadota</taxon>
        <taxon>Alphaproteobacteria</taxon>
        <taxon>Rhodobacterales</taxon>
        <taxon>Paracoccaceae</taxon>
        <taxon>Thioclava</taxon>
    </lineage>
</organism>
<name>A0ABV1SF08_9RHOB</name>
<evidence type="ECO:0000256" key="7">
    <source>
        <dbReference type="ARBA" id="ARBA00023004"/>
    </source>
</evidence>
<keyword evidence="3" id="KW-1003">Cell membrane</keyword>
<dbReference type="SMART" id="SM00382">
    <property type="entry name" value="AAA"/>
    <property type="match status" value="1"/>
</dbReference>
<feature type="domain" description="ABC transporter" evidence="10">
    <location>
        <begin position="6"/>
        <end position="241"/>
    </location>
</feature>
<dbReference type="PANTHER" id="PTHR42771:SF2">
    <property type="entry name" value="IRON(3+)-HYDROXAMATE IMPORT ATP-BINDING PROTEIN FHUC"/>
    <property type="match status" value="1"/>
</dbReference>
<evidence type="ECO:0000256" key="1">
    <source>
        <dbReference type="ARBA" id="ARBA00004202"/>
    </source>
</evidence>
<keyword evidence="5" id="KW-0547">Nucleotide-binding</keyword>
<keyword evidence="9" id="KW-0472">Membrane</keyword>
<dbReference type="Gene3D" id="3.40.50.300">
    <property type="entry name" value="P-loop containing nucleotide triphosphate hydrolases"/>
    <property type="match status" value="1"/>
</dbReference>
<evidence type="ECO:0000313" key="11">
    <source>
        <dbReference type="EMBL" id="MER5171216.1"/>
    </source>
</evidence>
<dbReference type="SUPFAM" id="SSF52540">
    <property type="entry name" value="P-loop containing nucleoside triphosphate hydrolases"/>
    <property type="match status" value="1"/>
</dbReference>
<evidence type="ECO:0000256" key="2">
    <source>
        <dbReference type="ARBA" id="ARBA00022448"/>
    </source>
</evidence>
<evidence type="ECO:0000256" key="3">
    <source>
        <dbReference type="ARBA" id="ARBA00022475"/>
    </source>
</evidence>
<reference evidence="11 12" key="2">
    <citation type="submission" date="2024-06" db="EMBL/GenBank/DDBJ databases">
        <title>Thioclava kandeliae sp. nov. from a rhizosphere soil sample of Kandelia candel in a mangrove.</title>
        <authorList>
            <person name="Mu T."/>
        </authorList>
    </citation>
    <scope>NUCLEOTIDE SEQUENCE [LARGE SCALE GENOMIC DNA]</scope>
    <source>
        <strain evidence="11 12">CPCC 100088</strain>
    </source>
</reference>
<protein>
    <submittedName>
        <fullName evidence="11">ABC transporter ATP-binding protein</fullName>
    </submittedName>
</protein>